<organism evidence="3 4">
    <name type="scientific">Pseudonocardia zijingensis</name>
    <dbReference type="NCBI Taxonomy" id="153376"/>
    <lineage>
        <taxon>Bacteria</taxon>
        <taxon>Bacillati</taxon>
        <taxon>Actinomycetota</taxon>
        <taxon>Actinomycetes</taxon>
        <taxon>Pseudonocardiales</taxon>
        <taxon>Pseudonocardiaceae</taxon>
        <taxon>Pseudonocardia</taxon>
    </lineage>
</organism>
<keyword evidence="4" id="KW-1185">Reference proteome</keyword>
<comment type="similarity">
    <text evidence="1">Belongs to the ROK (NagC/XylR) family.</text>
</comment>
<dbReference type="InterPro" id="IPR036388">
    <property type="entry name" value="WH-like_DNA-bd_sf"/>
</dbReference>
<proteinExistence type="inferred from homology"/>
<gene>
    <name evidence="3" type="ORF">GCM10009559_65680</name>
</gene>
<evidence type="ECO:0000313" key="3">
    <source>
        <dbReference type="EMBL" id="GAA0900106.1"/>
    </source>
</evidence>
<dbReference type="Pfam" id="PF12802">
    <property type="entry name" value="MarR_2"/>
    <property type="match status" value="1"/>
</dbReference>
<dbReference type="InterPro" id="IPR043129">
    <property type="entry name" value="ATPase_NBD"/>
</dbReference>
<dbReference type="PANTHER" id="PTHR18964:SF169">
    <property type="entry name" value="N-ACETYLMANNOSAMINE KINASE"/>
    <property type="match status" value="1"/>
</dbReference>
<protein>
    <submittedName>
        <fullName evidence="3">ROK family transcriptional regulator</fullName>
    </submittedName>
</protein>
<dbReference type="Gene3D" id="3.30.420.40">
    <property type="match status" value="2"/>
</dbReference>
<evidence type="ECO:0000313" key="4">
    <source>
        <dbReference type="Proteomes" id="UP001499967"/>
    </source>
</evidence>
<dbReference type="Gene3D" id="1.10.10.10">
    <property type="entry name" value="Winged helix-like DNA-binding domain superfamily/Winged helix DNA-binding domain"/>
    <property type="match status" value="1"/>
</dbReference>
<feature type="domain" description="HTH marR-type" evidence="2">
    <location>
        <begin position="16"/>
        <end position="62"/>
    </location>
</feature>
<dbReference type="Pfam" id="PF00480">
    <property type="entry name" value="ROK"/>
    <property type="match status" value="1"/>
</dbReference>
<dbReference type="InterPro" id="IPR000835">
    <property type="entry name" value="HTH_MarR-typ"/>
</dbReference>
<sequence>MEGRRGTNLPRVADFNQAVILDAVRHAPDGLSRVELAELTGLSAQAVSNITRRLLDRELITEAGTLPAGRGKPRTLLRLHRTGHFAVGVHVDPTVTTVALLDLVGDVVASVRTLPASATTPPELVDAITDAAAGLIASTGVDAGRVLGLGIAAPGPFDPGTGVVLEPPLLPEWNRVRLRELVHEATGHPVVLHKDAAAGALAELWRGAATSLRDFVFLYLGTGIGAGLVTGGELLGGSTHNAGEIGHLIVDADGPACRCGQRGCVGVACSPRELVTEAADAGLLPRPTPGAADREIDELFTRLCARAAHDGAARAILERSASRLARGAATIANLLDVRAVVFGGPIWDRIAGVFLPLLRDTLLTTTEARHVHPVTALSSSLGPDVGAIGAGCLVLEHSFSTRPSTLLLGPRDDQVAAVP</sequence>
<dbReference type="PROSITE" id="PS01125">
    <property type="entry name" value="ROK"/>
    <property type="match status" value="1"/>
</dbReference>
<dbReference type="InterPro" id="IPR036390">
    <property type="entry name" value="WH_DNA-bd_sf"/>
</dbReference>
<dbReference type="RefSeq" id="WP_343945608.1">
    <property type="nucleotide sequence ID" value="NZ_BAAAHP010000215.1"/>
</dbReference>
<dbReference type="Proteomes" id="UP001499967">
    <property type="component" value="Unassembled WGS sequence"/>
</dbReference>
<evidence type="ECO:0000259" key="2">
    <source>
        <dbReference type="Pfam" id="PF12802"/>
    </source>
</evidence>
<evidence type="ECO:0000256" key="1">
    <source>
        <dbReference type="ARBA" id="ARBA00006479"/>
    </source>
</evidence>
<accession>A0ABP3YPH8</accession>
<dbReference type="InterPro" id="IPR049874">
    <property type="entry name" value="ROK_cs"/>
</dbReference>
<dbReference type="SUPFAM" id="SSF46785">
    <property type="entry name" value="Winged helix' DNA-binding domain"/>
    <property type="match status" value="1"/>
</dbReference>
<name>A0ABP3YPH8_9PSEU</name>
<comment type="caution">
    <text evidence="3">The sequence shown here is derived from an EMBL/GenBank/DDBJ whole genome shotgun (WGS) entry which is preliminary data.</text>
</comment>
<dbReference type="EMBL" id="BAAAHP010000215">
    <property type="protein sequence ID" value="GAA0900106.1"/>
    <property type="molecule type" value="Genomic_DNA"/>
</dbReference>
<reference evidence="4" key="1">
    <citation type="journal article" date="2019" name="Int. J. Syst. Evol. Microbiol.">
        <title>The Global Catalogue of Microorganisms (GCM) 10K type strain sequencing project: providing services to taxonomists for standard genome sequencing and annotation.</title>
        <authorList>
            <consortium name="The Broad Institute Genomics Platform"/>
            <consortium name="The Broad Institute Genome Sequencing Center for Infectious Disease"/>
            <person name="Wu L."/>
            <person name="Ma J."/>
        </authorList>
    </citation>
    <scope>NUCLEOTIDE SEQUENCE [LARGE SCALE GENOMIC DNA]</scope>
    <source>
        <strain evidence="4">JCM 11117</strain>
    </source>
</reference>
<dbReference type="InterPro" id="IPR000600">
    <property type="entry name" value="ROK"/>
</dbReference>
<dbReference type="PANTHER" id="PTHR18964">
    <property type="entry name" value="ROK (REPRESSOR, ORF, KINASE) FAMILY"/>
    <property type="match status" value="1"/>
</dbReference>
<dbReference type="SUPFAM" id="SSF53067">
    <property type="entry name" value="Actin-like ATPase domain"/>
    <property type="match status" value="1"/>
</dbReference>